<evidence type="ECO:0000256" key="3">
    <source>
        <dbReference type="ARBA" id="ARBA00047942"/>
    </source>
</evidence>
<evidence type="ECO:0000256" key="4">
    <source>
        <dbReference type="RuleBase" id="RU362026"/>
    </source>
</evidence>
<accession>A0A1Z3U7I6</accession>
<dbReference type="GO" id="GO:0009007">
    <property type="term" value="F:site-specific DNA-methyltransferase (adenine-specific) activity"/>
    <property type="evidence" value="ECO:0007669"/>
    <property type="project" value="UniProtKB-EC"/>
</dbReference>
<comment type="catalytic activity">
    <reaction evidence="3">
        <text>a 2'-deoxyadenosine in DNA + S-adenosyl-L-methionine = an N(6)-methyl-2'-deoxyadenosine in DNA + S-adenosyl-L-homocysteine + H(+)</text>
        <dbReference type="Rhea" id="RHEA:15197"/>
        <dbReference type="Rhea" id="RHEA-COMP:12418"/>
        <dbReference type="Rhea" id="RHEA-COMP:12419"/>
        <dbReference type="ChEBI" id="CHEBI:15378"/>
        <dbReference type="ChEBI" id="CHEBI:57856"/>
        <dbReference type="ChEBI" id="CHEBI:59789"/>
        <dbReference type="ChEBI" id="CHEBI:90615"/>
        <dbReference type="ChEBI" id="CHEBI:90616"/>
        <dbReference type="EC" id="2.1.1.72"/>
    </reaction>
</comment>
<dbReference type="REBASE" id="209040">
    <property type="entry name" value="M.Bve289ORF5105P"/>
</dbReference>
<dbReference type="InterPro" id="IPR036086">
    <property type="entry name" value="ParB/Sulfiredoxin_sf"/>
</dbReference>
<dbReference type="EC" id="2.1.1.-" evidence="4"/>
<dbReference type="SMART" id="SM00470">
    <property type="entry name" value="ParB"/>
    <property type="match status" value="1"/>
</dbReference>
<dbReference type="Gene3D" id="3.40.50.150">
    <property type="entry name" value="Vaccinia Virus protein VP39"/>
    <property type="match status" value="1"/>
</dbReference>
<comment type="similarity">
    <text evidence="4">Belongs to the N(4)/N(6)-methyltransferase family.</text>
</comment>
<dbReference type="SUPFAM" id="SSF53335">
    <property type="entry name" value="S-adenosyl-L-methionine-dependent methyltransferases"/>
    <property type="match status" value="1"/>
</dbReference>
<evidence type="ECO:0000313" key="8">
    <source>
        <dbReference type="Proteomes" id="UP000197050"/>
    </source>
</evidence>
<proteinExistence type="inferred from homology"/>
<dbReference type="PRINTS" id="PR00508">
    <property type="entry name" value="S21N4MTFRASE"/>
</dbReference>
<evidence type="ECO:0000256" key="5">
    <source>
        <dbReference type="SAM" id="MobiDB-lite"/>
    </source>
</evidence>
<evidence type="ECO:0000313" key="7">
    <source>
        <dbReference type="EMBL" id="ASE38924.1"/>
    </source>
</evidence>
<dbReference type="Pfam" id="PF01555">
    <property type="entry name" value="N6_N4_Mtase"/>
    <property type="match status" value="1"/>
</dbReference>
<protein>
    <recommendedName>
        <fullName evidence="4">Methyltransferase</fullName>
        <ecNumber evidence="4">2.1.1.-</ecNumber>
    </recommendedName>
</protein>
<evidence type="ECO:0000256" key="2">
    <source>
        <dbReference type="ARBA" id="ARBA00022679"/>
    </source>
</evidence>
<gene>
    <name evidence="7" type="ORF">CEP68_05105</name>
</gene>
<dbReference type="AlphaFoldDB" id="A0A1Z3U7I6"/>
<evidence type="ECO:0000259" key="6">
    <source>
        <dbReference type="SMART" id="SM00470"/>
    </source>
</evidence>
<dbReference type="GO" id="GO:0008170">
    <property type="term" value="F:N-methyltransferase activity"/>
    <property type="evidence" value="ECO:0007669"/>
    <property type="project" value="InterPro"/>
</dbReference>
<dbReference type="GO" id="GO:0003677">
    <property type="term" value="F:DNA binding"/>
    <property type="evidence" value="ECO:0007669"/>
    <property type="project" value="InterPro"/>
</dbReference>
<dbReference type="InterPro" id="IPR015840">
    <property type="entry name" value="DNA_MeTrfase_ParB"/>
</dbReference>
<dbReference type="InterPro" id="IPR002941">
    <property type="entry name" value="DNA_methylase_N4/N6"/>
</dbReference>
<reference evidence="8" key="1">
    <citation type="submission" date="2017-06" db="EMBL/GenBank/DDBJ databases">
        <title>FDA dAtabase for Regulatory Grade micrObial Sequences (FDA-ARGOS): Supporting development and validation of Infectious Disease Dx tests.</title>
        <authorList>
            <person name="Minogue T."/>
            <person name="Wolcott M."/>
            <person name="Wasieloski L."/>
            <person name="Aguilar W."/>
            <person name="Moore D."/>
            <person name="Tallon L."/>
            <person name="Sadzewicz L."/>
            <person name="Sengamalay N."/>
            <person name="Ott S."/>
            <person name="Godinez A."/>
            <person name="Nagaraj S."/>
            <person name="Nadendla S."/>
            <person name="Geyer C."/>
            <person name="Sichtig H."/>
        </authorList>
    </citation>
    <scope>NUCLEOTIDE SEQUENCE [LARGE SCALE GENOMIC DNA]</scope>
    <source>
        <strain evidence="8">FDAARGOS_289</strain>
    </source>
</reference>
<keyword evidence="1 7" id="KW-0489">Methyltransferase</keyword>
<organism evidence="7 8">
    <name type="scientific">Brevundimonas vesicularis</name>
    <name type="common">Pseudomonas vesicularis</name>
    <dbReference type="NCBI Taxonomy" id="41276"/>
    <lineage>
        <taxon>Bacteria</taxon>
        <taxon>Pseudomonadati</taxon>
        <taxon>Pseudomonadota</taxon>
        <taxon>Alphaproteobacteria</taxon>
        <taxon>Caulobacterales</taxon>
        <taxon>Caulobacteraceae</taxon>
        <taxon>Brevundimonas</taxon>
    </lineage>
</organism>
<dbReference type="InterPro" id="IPR003115">
    <property type="entry name" value="ParB_N"/>
</dbReference>
<feature type="domain" description="ParB-like N-terminal" evidence="6">
    <location>
        <begin position="4"/>
        <end position="90"/>
    </location>
</feature>
<dbReference type="InterPro" id="IPR029063">
    <property type="entry name" value="SAM-dependent_MTases_sf"/>
</dbReference>
<sequence length="447" mass="49212">MAVEYVALASLFPDPRPQRKHGQRQLANLIGAIERFDVVRPILVTDDNVVLDGNAVLEAAKRLGHDTIPVIRIGGYTPNELRALQMSLNRISEYAQWDEAVLRADFIALLADPDIEFSLDFTGFDQVFVDRVTLADDVGALQDEAPEPDDGAPVTQLGDVWLCGRHRIVCGDSRDGAVYVILLAGGRVRLTLTDPPYNVRIAGNVSGLGKVQHREFAMASGEMTRTEFVDFQRQVFDHCKQHSIDGALLYAFIDGRHVVDQIAAGEAVFGELKQLVVWAKDNAGMGTFYRSQHELLTIWKVGDAPNVNTFGLGSNGRYRSNVWNYPGYASLGASRDEALSFHPTVKPLPMIVDAILDVTHQGEIVLDPFGGSGTTLIAAERTGRIARLIEIDPKYVDVTLRRFIAETGEEPTLVETGEAFSEVQSRRQSETVKPVSESGPDSVWEIL</sequence>
<feature type="region of interest" description="Disordered" evidence="5">
    <location>
        <begin position="423"/>
        <end position="447"/>
    </location>
</feature>
<name>A0A1Z3U7I6_BREVE</name>
<dbReference type="SUPFAM" id="SSF110849">
    <property type="entry name" value="ParB/Sulfiredoxin"/>
    <property type="match status" value="1"/>
</dbReference>
<dbReference type="GO" id="GO:0032259">
    <property type="term" value="P:methylation"/>
    <property type="evidence" value="ECO:0007669"/>
    <property type="project" value="UniProtKB-KW"/>
</dbReference>
<keyword evidence="2" id="KW-0808">Transferase</keyword>
<evidence type="ECO:0000256" key="1">
    <source>
        <dbReference type="ARBA" id="ARBA00022603"/>
    </source>
</evidence>
<dbReference type="PIRSF" id="PIRSF036758">
    <property type="entry name" value="Aden_M_ParB"/>
    <property type="match status" value="1"/>
</dbReference>
<dbReference type="Proteomes" id="UP000197050">
    <property type="component" value="Chromosome"/>
</dbReference>
<dbReference type="InterPro" id="IPR001091">
    <property type="entry name" value="RM_Methyltransferase"/>
</dbReference>
<dbReference type="EMBL" id="CP022048">
    <property type="protein sequence ID" value="ASE38924.1"/>
    <property type="molecule type" value="Genomic_DNA"/>
</dbReference>
<dbReference type="Gene3D" id="3.90.1530.10">
    <property type="entry name" value="Conserved hypothetical protein from pyrococcus furiosus pfu- 392566-001, ParB domain"/>
    <property type="match status" value="1"/>
</dbReference>
<dbReference type="KEGG" id="bvc:CEP68_05105"/>